<dbReference type="EMBL" id="JARBJD010000716">
    <property type="protein sequence ID" value="KAK2940210.1"/>
    <property type="molecule type" value="Genomic_DNA"/>
</dbReference>
<gene>
    <name evidence="2" type="ORF">BLNAU_24881</name>
</gene>
<accession>A0ABQ9WQA6</accession>
<evidence type="ECO:0000256" key="1">
    <source>
        <dbReference type="SAM" id="MobiDB-lite"/>
    </source>
</evidence>
<feature type="compositionally biased region" description="Basic and acidic residues" evidence="1">
    <location>
        <begin position="90"/>
        <end position="113"/>
    </location>
</feature>
<evidence type="ECO:0000313" key="3">
    <source>
        <dbReference type="Proteomes" id="UP001281761"/>
    </source>
</evidence>
<name>A0ABQ9WQA6_9EUKA</name>
<protein>
    <submittedName>
        <fullName evidence="2">Uncharacterized protein</fullName>
    </submittedName>
</protein>
<feature type="region of interest" description="Disordered" evidence="1">
    <location>
        <begin position="284"/>
        <end position="303"/>
    </location>
</feature>
<proteinExistence type="predicted"/>
<sequence>MAPHRVVIDPSLFPSNIQQADSLSYFTTFIHRLFDDPFIPVTTSFTTDLLNRNHDDKDLLVHLQTIITKLDSFLSEIKHKDPEIMNDDELQNKPDGSKVKKTADRLEGPEIGKDSGSQNDTDRHEVKKATDQPKGPEIEKVGGSQKTSNKPKKEKYKGLETRLDKLSAILKQDQASSVLSELPELRSSPGKFNLNRVQRDIVNPDIEAIESIEAIRQQPTLVFMKSGSDFLAPSTKEPKFVVDLKTEAHLFPIPFSTGYKEGELREEMKQIYEPLTQLLPEHFPKEHVSHSPPSQSPPSLSPLSHTHLSVLHPSFSLSKKEAESRARAIEDEKILRIGETSTTPLFVFIVDEDLPDHESLPMSLHSADGSVDCGVMRQRSLADILWILFLTRISREVMALSLNTSLKPKDFTEYVIPFITQVIMDEFFRNNVKIKLPNIFQAIISLVEAEGLDNLNEHPSIGIELLVSSYLHLKDKTAILSLSRLLMLCKSKPNGETRLNDLINDASPTNELELLTRWFALLSSNVKASNFEVAIKSGGFTTATIRSNLLNAFYQIIEPEHEDKRPLVSQLFSSIRHILDAGTHPFFFEGDRQTLQGLQELAEKRLQKINDDQDPRSTILNTVFRLIQILLRNILSAPNRALKSGNSPPPK</sequence>
<organism evidence="2 3">
    <name type="scientific">Blattamonas nauphoetae</name>
    <dbReference type="NCBI Taxonomy" id="2049346"/>
    <lineage>
        <taxon>Eukaryota</taxon>
        <taxon>Metamonada</taxon>
        <taxon>Preaxostyla</taxon>
        <taxon>Oxymonadida</taxon>
        <taxon>Blattamonas</taxon>
    </lineage>
</organism>
<comment type="caution">
    <text evidence="2">The sequence shown here is derived from an EMBL/GenBank/DDBJ whole genome shotgun (WGS) entry which is preliminary data.</text>
</comment>
<feature type="compositionally biased region" description="Basic and acidic residues" evidence="1">
    <location>
        <begin position="120"/>
        <end position="140"/>
    </location>
</feature>
<feature type="region of interest" description="Disordered" evidence="1">
    <location>
        <begin position="84"/>
        <end position="158"/>
    </location>
</feature>
<keyword evidence="3" id="KW-1185">Reference proteome</keyword>
<evidence type="ECO:0000313" key="2">
    <source>
        <dbReference type="EMBL" id="KAK2940210.1"/>
    </source>
</evidence>
<reference evidence="2 3" key="1">
    <citation type="journal article" date="2022" name="bioRxiv">
        <title>Genomics of Preaxostyla Flagellates Illuminates Evolutionary Transitions and the Path Towards Mitochondrial Loss.</title>
        <authorList>
            <person name="Novak L.V.F."/>
            <person name="Treitli S.C."/>
            <person name="Pyrih J."/>
            <person name="Halakuc P."/>
            <person name="Pipaliya S.V."/>
            <person name="Vacek V."/>
            <person name="Brzon O."/>
            <person name="Soukal P."/>
            <person name="Eme L."/>
            <person name="Dacks J.B."/>
            <person name="Karnkowska A."/>
            <person name="Elias M."/>
            <person name="Hampl V."/>
        </authorList>
    </citation>
    <scope>NUCLEOTIDE SEQUENCE [LARGE SCALE GENOMIC DNA]</scope>
    <source>
        <strain evidence="2">NAU3</strain>
        <tissue evidence="2">Gut</tissue>
    </source>
</reference>
<dbReference type="Proteomes" id="UP001281761">
    <property type="component" value="Unassembled WGS sequence"/>
</dbReference>